<gene>
    <name evidence="2" type="ORF">GCM10022277_37060</name>
</gene>
<dbReference type="Pfam" id="PF05751">
    <property type="entry name" value="FixH"/>
    <property type="match status" value="1"/>
</dbReference>
<proteinExistence type="predicted"/>
<sequence>MTEQNENTGNWNQPWLWFTLAPLILSVVLGLTMLAISIKVQDGLVTDDYSKEGLAINERIEREVTAKEKNIQISLKFDDITGDFVADFKSDLESHPEKLLLEIIHPVKSDLDVIVYLTHQINGRYIGQLAQTVQQKRYLRVSDPDNNIWVLVDEFQFPLKDTITLKAN</sequence>
<evidence type="ECO:0000256" key="1">
    <source>
        <dbReference type="SAM" id="Phobius"/>
    </source>
</evidence>
<reference evidence="3" key="1">
    <citation type="journal article" date="2019" name="Int. J. Syst. Evol. Microbiol.">
        <title>The Global Catalogue of Microorganisms (GCM) 10K type strain sequencing project: providing services to taxonomists for standard genome sequencing and annotation.</title>
        <authorList>
            <consortium name="The Broad Institute Genomics Platform"/>
            <consortium name="The Broad Institute Genome Sequencing Center for Infectious Disease"/>
            <person name="Wu L."/>
            <person name="Ma J."/>
        </authorList>
    </citation>
    <scope>NUCLEOTIDE SEQUENCE [LARGE SCALE GENOMIC DNA]</scope>
    <source>
        <strain evidence="3">JCM 17551</strain>
    </source>
</reference>
<keyword evidence="1" id="KW-1133">Transmembrane helix</keyword>
<feature type="transmembrane region" description="Helical" evidence="1">
    <location>
        <begin position="15"/>
        <end position="36"/>
    </location>
</feature>
<dbReference type="EMBL" id="BAABBN010000012">
    <property type="protein sequence ID" value="GAA3937278.1"/>
    <property type="molecule type" value="Genomic_DNA"/>
</dbReference>
<dbReference type="Proteomes" id="UP001501565">
    <property type="component" value="Unassembled WGS sequence"/>
</dbReference>
<accession>A0ABP7N539</accession>
<dbReference type="InterPro" id="IPR008620">
    <property type="entry name" value="FixH"/>
</dbReference>
<evidence type="ECO:0000313" key="2">
    <source>
        <dbReference type="EMBL" id="GAA3937278.1"/>
    </source>
</evidence>
<evidence type="ECO:0000313" key="3">
    <source>
        <dbReference type="Proteomes" id="UP001501565"/>
    </source>
</evidence>
<keyword evidence="1" id="KW-0812">Transmembrane</keyword>
<comment type="caution">
    <text evidence="2">The sequence shown here is derived from an EMBL/GenBank/DDBJ whole genome shotgun (WGS) entry which is preliminary data.</text>
</comment>
<name>A0ABP7N539_9GAMM</name>
<keyword evidence="1" id="KW-0472">Membrane</keyword>
<keyword evidence="3" id="KW-1185">Reference proteome</keyword>
<dbReference type="RefSeq" id="WP_344800109.1">
    <property type="nucleotide sequence ID" value="NZ_BAABBN010000012.1"/>
</dbReference>
<organism evidence="2 3">
    <name type="scientific">Litoribacillus peritrichatus</name>
    <dbReference type="NCBI Taxonomy" id="718191"/>
    <lineage>
        <taxon>Bacteria</taxon>
        <taxon>Pseudomonadati</taxon>
        <taxon>Pseudomonadota</taxon>
        <taxon>Gammaproteobacteria</taxon>
        <taxon>Oceanospirillales</taxon>
        <taxon>Oceanospirillaceae</taxon>
        <taxon>Litoribacillus</taxon>
    </lineage>
</organism>
<protein>
    <submittedName>
        <fullName evidence="2">FixH family protein</fullName>
    </submittedName>
</protein>